<feature type="region of interest" description="Disordered" evidence="1">
    <location>
        <begin position="41"/>
        <end position="114"/>
    </location>
</feature>
<feature type="region of interest" description="Disordered" evidence="1">
    <location>
        <begin position="498"/>
        <end position="535"/>
    </location>
</feature>
<dbReference type="Proteomes" id="UP000729402">
    <property type="component" value="Unassembled WGS sequence"/>
</dbReference>
<dbReference type="InterPro" id="IPR044822">
    <property type="entry name" value="Myb_DNA-bind_4"/>
</dbReference>
<dbReference type="EMBL" id="JAAALK010000288">
    <property type="protein sequence ID" value="KAG8052120.1"/>
    <property type="molecule type" value="Genomic_DNA"/>
</dbReference>
<feature type="compositionally biased region" description="Polar residues" evidence="1">
    <location>
        <begin position="66"/>
        <end position="83"/>
    </location>
</feature>
<feature type="compositionally biased region" description="Low complexity" evidence="1">
    <location>
        <begin position="291"/>
        <end position="308"/>
    </location>
</feature>
<evidence type="ECO:0000313" key="3">
    <source>
        <dbReference type="EMBL" id="KAG8052120.1"/>
    </source>
</evidence>
<comment type="caution">
    <text evidence="3">The sequence shown here is derived from an EMBL/GenBank/DDBJ whole genome shotgun (WGS) entry which is preliminary data.</text>
</comment>
<dbReference type="Pfam" id="PF13837">
    <property type="entry name" value="Myb_DNA-bind_4"/>
    <property type="match status" value="1"/>
</dbReference>
<dbReference type="AlphaFoldDB" id="A0A8J5RZX1"/>
<name>A0A8J5RZX1_ZIZPA</name>
<reference evidence="3" key="2">
    <citation type="submission" date="2021-02" db="EMBL/GenBank/DDBJ databases">
        <authorList>
            <person name="Kimball J.A."/>
            <person name="Haas M.W."/>
            <person name="Macchietto M."/>
            <person name="Kono T."/>
            <person name="Duquette J."/>
            <person name="Shao M."/>
        </authorList>
    </citation>
    <scope>NUCLEOTIDE SEQUENCE</scope>
    <source>
        <tissue evidence="3">Fresh leaf tissue</tissue>
    </source>
</reference>
<feature type="compositionally biased region" description="Polar residues" evidence="1">
    <location>
        <begin position="525"/>
        <end position="535"/>
    </location>
</feature>
<dbReference type="PANTHER" id="PTHR46327:SF2">
    <property type="entry name" value="SEQUENCE-SPECIFIC DNA BINDING TRANSCRIPTION FACTOR"/>
    <property type="match status" value="1"/>
</dbReference>
<evidence type="ECO:0000313" key="4">
    <source>
        <dbReference type="Proteomes" id="UP000729402"/>
    </source>
</evidence>
<feature type="region of interest" description="Disordered" evidence="1">
    <location>
        <begin position="280"/>
        <end position="391"/>
    </location>
</feature>
<organism evidence="3 4">
    <name type="scientific">Zizania palustris</name>
    <name type="common">Northern wild rice</name>
    <dbReference type="NCBI Taxonomy" id="103762"/>
    <lineage>
        <taxon>Eukaryota</taxon>
        <taxon>Viridiplantae</taxon>
        <taxon>Streptophyta</taxon>
        <taxon>Embryophyta</taxon>
        <taxon>Tracheophyta</taxon>
        <taxon>Spermatophyta</taxon>
        <taxon>Magnoliopsida</taxon>
        <taxon>Liliopsida</taxon>
        <taxon>Poales</taxon>
        <taxon>Poaceae</taxon>
        <taxon>BOP clade</taxon>
        <taxon>Oryzoideae</taxon>
        <taxon>Oryzeae</taxon>
        <taxon>Zizaniinae</taxon>
        <taxon>Zizania</taxon>
    </lineage>
</organism>
<dbReference type="PANTHER" id="PTHR46327">
    <property type="entry name" value="F16F4.11 PROTEIN-RELATED"/>
    <property type="match status" value="1"/>
</dbReference>
<dbReference type="OrthoDB" id="784295at2759"/>
<evidence type="ECO:0000256" key="1">
    <source>
        <dbReference type="SAM" id="MobiDB-lite"/>
    </source>
</evidence>
<proteinExistence type="predicted"/>
<feature type="domain" description="Myb/SANT-like DNA-binding" evidence="2">
    <location>
        <begin position="117"/>
        <end position="222"/>
    </location>
</feature>
<feature type="compositionally biased region" description="Low complexity" evidence="1">
    <location>
        <begin position="145"/>
        <end position="158"/>
    </location>
</feature>
<accession>A0A8J5RZX1</accession>
<protein>
    <recommendedName>
        <fullName evidence="2">Myb/SANT-like DNA-binding domain-containing protein</fullName>
    </recommendedName>
</protein>
<sequence>MERGDGGGGGRGMVPRGVVGTAAMLGLEMHLAAHPQMHTAAFHQPDHHGGGAGAGGGFPQQHMAVRQQQPPSYSPYSAGTTSRGVKPGGNDEELGNGAGKGVGQQPQPGSAGCPWTRMKWTDGMVRLLIDVVHSVGDDGDGAVGGKPAAAHGKASSSGAQGGHGQAAAQQKKGKWKSVSRAMMEKGYMVSPQQCEDKFNDLNKRYKRVVDLLSRGKACKVVENHALLDAMDELTVQSKIEARKLLSSKHLFFREMCAYHNSANTAAAAAQASHGTAAGEATACFHHPPPASMAASSAARQAAPAAPSPVMNDDSAGTEDDDNSDDSSSSNEEDEDDDDGLLPGIMHRGDHIYGGPCIDHHHNGHHKRRRGSDDMSSAAAGDDEEEDGKRARALGEDEAPCAVRLLQSELEAAAAAAAGDPQQMRQWVRQRMVEVEEQQMAYECRAYHLERQELKWERFRANKEREMERARLRNDGLRIDGRRMLLLLRQKDLDFDISETNSSIDHRTSSAPPPPQPLAALQPQLDSSPSTGGHPN</sequence>
<gene>
    <name evidence="3" type="ORF">GUJ93_ZPchr0001g30541</name>
</gene>
<evidence type="ECO:0000259" key="2">
    <source>
        <dbReference type="Pfam" id="PF13837"/>
    </source>
</evidence>
<feature type="compositionally biased region" description="Acidic residues" evidence="1">
    <location>
        <begin position="315"/>
        <end position="339"/>
    </location>
</feature>
<feature type="region of interest" description="Disordered" evidence="1">
    <location>
        <begin position="142"/>
        <end position="174"/>
    </location>
</feature>
<keyword evidence="4" id="KW-1185">Reference proteome</keyword>
<reference evidence="3" key="1">
    <citation type="journal article" date="2021" name="bioRxiv">
        <title>Whole Genome Assembly and Annotation of Northern Wild Rice, Zizania palustris L., Supports a Whole Genome Duplication in the Zizania Genus.</title>
        <authorList>
            <person name="Haas M."/>
            <person name="Kono T."/>
            <person name="Macchietto M."/>
            <person name="Millas R."/>
            <person name="McGilp L."/>
            <person name="Shao M."/>
            <person name="Duquette J."/>
            <person name="Hirsch C.N."/>
            <person name="Kimball J."/>
        </authorList>
    </citation>
    <scope>NUCLEOTIDE SEQUENCE</scope>
    <source>
        <tissue evidence="3">Fresh leaf tissue</tissue>
    </source>
</reference>